<sequence>MGAAGRDFHNFNVYYRDNPDYEVVCFTATQIPDIEGRLYPKELAGELYPNGIPIESETNLVNLIKENNIDEVVLSYSDLPFSYVMEKASLVLASGADFTLLGPNNSMVKSKKPIISICAVRTGSGKSQTTRRVLDILKNKGLKVVSIRHPMPYGNLVKQKVQRFATYEDLDRHECTIEEREEYEPHIDRNSVIYAGVDYEEILRRAEEENPDVILWDGGNNDFSFYKPDLSIVVVDPHRAGHEVSYFPGMTNLIMADVLVINKEETATLEGIEKVRANIEKWNPNATVIDAASPLFVKNPSIIRGKRCLVIEDGPTLTHGEMTYGAGFIAAKKFGASEIIDPRPYAVGSIVNTYKKYTHLDKILPAMGYGKKQIKELEESINKSDAEVVIIGTPIDLTRIMDIKKPTVRVTYELQEIGKPDLEEVLSNFIANK</sequence>
<dbReference type="InterPro" id="IPR053199">
    <property type="entry name" value="cDPG_synthetase-like"/>
</dbReference>
<dbReference type="PANTHER" id="PTHR42869:SF1">
    <property type="entry name" value="SLL0572 PROTEIN"/>
    <property type="match status" value="1"/>
</dbReference>
<comment type="caution">
    <text evidence="1">The sequence shown here is derived from an EMBL/GenBank/DDBJ whole genome shotgun (WGS) entry which is preliminary data.</text>
</comment>
<dbReference type="Gene3D" id="3.40.50.300">
    <property type="entry name" value="P-loop containing nucleotide triphosphate hydrolases"/>
    <property type="match status" value="1"/>
</dbReference>
<dbReference type="Proteomes" id="UP000237502">
    <property type="component" value="Unassembled WGS sequence"/>
</dbReference>
<protein>
    <submittedName>
        <fullName evidence="1">GTPase</fullName>
    </submittedName>
</protein>
<dbReference type="InterPro" id="IPR027417">
    <property type="entry name" value="P-loop_NTPase"/>
</dbReference>
<accession>A0A855MQW5</accession>
<dbReference type="RefSeq" id="WP_103876667.1">
    <property type="nucleotide sequence ID" value="NZ_JAHC01000016.1"/>
</dbReference>
<organism evidence="1 2">
    <name type="scientific">Petrotoga sibirica DSM 13575</name>
    <dbReference type="NCBI Taxonomy" id="1122956"/>
    <lineage>
        <taxon>Bacteria</taxon>
        <taxon>Thermotogati</taxon>
        <taxon>Thermotogota</taxon>
        <taxon>Thermotogae</taxon>
        <taxon>Petrotogales</taxon>
        <taxon>Petrotogaceae</taxon>
        <taxon>Petrotoga</taxon>
    </lineage>
</organism>
<dbReference type="SUPFAM" id="SSF52540">
    <property type="entry name" value="P-loop containing nucleoside triphosphate hydrolases"/>
    <property type="match status" value="1"/>
</dbReference>
<proteinExistence type="predicted"/>
<dbReference type="EMBL" id="JAHC01000016">
    <property type="protein sequence ID" value="POZ88881.1"/>
    <property type="molecule type" value="Genomic_DNA"/>
</dbReference>
<name>A0A855MQW5_9BACT</name>
<evidence type="ECO:0000313" key="2">
    <source>
        <dbReference type="Proteomes" id="UP000237502"/>
    </source>
</evidence>
<evidence type="ECO:0000313" key="1">
    <source>
        <dbReference type="EMBL" id="POZ88881.1"/>
    </source>
</evidence>
<gene>
    <name evidence="1" type="ORF">AA80_03995</name>
</gene>
<dbReference type="PANTHER" id="PTHR42869">
    <property type="entry name" value="SLL0572 PROTEIN"/>
    <property type="match status" value="1"/>
</dbReference>
<dbReference type="AlphaFoldDB" id="A0A855MQW5"/>
<reference evidence="1 2" key="1">
    <citation type="submission" date="2014-01" db="EMBL/GenBank/DDBJ databases">
        <title>Comparative genomics of Petrotoga.</title>
        <authorList>
            <person name="Chow K."/>
            <person name="Charchuk R."/>
            <person name="Nesbo C.L."/>
        </authorList>
    </citation>
    <scope>NUCLEOTIDE SEQUENCE [LARGE SCALE GENOMIC DNA]</scope>
    <source>
        <strain evidence="1 2">DSM 13575</strain>
    </source>
</reference>